<dbReference type="AlphaFoldDB" id="A0A5S9N228"/>
<reference evidence="4 5" key="1">
    <citation type="submission" date="2019-11" db="EMBL/GenBank/DDBJ databases">
        <authorList>
            <person name="Holert J."/>
        </authorList>
    </citation>
    <scope>NUCLEOTIDE SEQUENCE [LARGE SCALE GENOMIC DNA]</scope>
    <source>
        <strain evidence="4">SB11_3</strain>
    </source>
</reference>
<evidence type="ECO:0000313" key="4">
    <source>
        <dbReference type="EMBL" id="CAA0083753.1"/>
    </source>
</evidence>
<dbReference type="InterPro" id="IPR014004">
    <property type="entry name" value="Transpt-assoc_nodulatn_dom_bac"/>
</dbReference>
<dbReference type="SMART" id="SM00749">
    <property type="entry name" value="BON"/>
    <property type="match status" value="1"/>
</dbReference>
<dbReference type="Proteomes" id="UP000441399">
    <property type="component" value="Unassembled WGS sequence"/>
</dbReference>
<name>A0A5S9N228_9GAMM</name>
<feature type="domain" description="BON" evidence="3">
    <location>
        <begin position="125"/>
        <end position="192"/>
    </location>
</feature>
<sequence length="198" mass="21719">MTRLTLPLSILLLASILHGCTGFMAATNDGAVDEDYGERTMGISIEDSSIESKASININRADKALDKDSNINVNSYNLIVLVTGQTPTPELKSKVTDVAGKIRHVRRVHNELEVSAPTDFGQRTSDTYLSAKIKANLLTNGKIDSGRVRVIVENGSVYLMGLVTQEESERVVSSVQEVSGIKRIIKVFEYIDNKISHR</sequence>
<dbReference type="Pfam" id="PF04972">
    <property type="entry name" value="BON"/>
    <property type="match status" value="2"/>
</dbReference>
<feature type="signal peptide" evidence="2">
    <location>
        <begin position="1"/>
        <end position="19"/>
    </location>
</feature>
<accession>A0A5S9N228</accession>
<gene>
    <name evidence="4" type="ORF">OPDIPICF_00573</name>
</gene>
<protein>
    <recommendedName>
        <fullName evidence="3">BON domain-containing protein</fullName>
    </recommendedName>
</protein>
<evidence type="ECO:0000259" key="3">
    <source>
        <dbReference type="PROSITE" id="PS50914"/>
    </source>
</evidence>
<dbReference type="InterPro" id="IPR007055">
    <property type="entry name" value="BON_dom"/>
</dbReference>
<evidence type="ECO:0000256" key="1">
    <source>
        <dbReference type="ARBA" id="ARBA00022729"/>
    </source>
</evidence>
<organism evidence="4 5">
    <name type="scientific">BD1-7 clade bacterium</name>
    <dbReference type="NCBI Taxonomy" id="2029982"/>
    <lineage>
        <taxon>Bacteria</taxon>
        <taxon>Pseudomonadati</taxon>
        <taxon>Pseudomonadota</taxon>
        <taxon>Gammaproteobacteria</taxon>
        <taxon>Cellvibrionales</taxon>
        <taxon>Spongiibacteraceae</taxon>
        <taxon>BD1-7 clade</taxon>
    </lineage>
</organism>
<dbReference type="PANTHER" id="PTHR34606:SF4">
    <property type="entry name" value="OUTER MEMBRANE LIPOPROTEIN DOLP"/>
    <property type="match status" value="1"/>
</dbReference>
<keyword evidence="5" id="KW-1185">Reference proteome</keyword>
<feature type="chain" id="PRO_5024982702" description="BON domain-containing protein" evidence="2">
    <location>
        <begin position="20"/>
        <end position="198"/>
    </location>
</feature>
<dbReference type="PANTHER" id="PTHR34606">
    <property type="entry name" value="BON DOMAIN-CONTAINING PROTEIN"/>
    <property type="match status" value="1"/>
</dbReference>
<feature type="domain" description="BON" evidence="3">
    <location>
        <begin position="46"/>
        <end position="116"/>
    </location>
</feature>
<dbReference type="OrthoDB" id="9783990at2"/>
<dbReference type="InterPro" id="IPR051686">
    <property type="entry name" value="Lipoprotein_DolP"/>
</dbReference>
<keyword evidence="1 2" id="KW-0732">Signal</keyword>
<evidence type="ECO:0000313" key="5">
    <source>
        <dbReference type="Proteomes" id="UP000441399"/>
    </source>
</evidence>
<dbReference type="PROSITE" id="PS50914">
    <property type="entry name" value="BON"/>
    <property type="match status" value="2"/>
</dbReference>
<proteinExistence type="predicted"/>
<dbReference type="EMBL" id="CACSIO010000001">
    <property type="protein sequence ID" value="CAA0083753.1"/>
    <property type="molecule type" value="Genomic_DNA"/>
</dbReference>
<evidence type="ECO:0000256" key="2">
    <source>
        <dbReference type="SAM" id="SignalP"/>
    </source>
</evidence>